<dbReference type="GO" id="GO:0000105">
    <property type="term" value="P:L-histidine biosynthetic process"/>
    <property type="evidence" value="ECO:0007669"/>
    <property type="project" value="UniProtKB-UniPathway"/>
</dbReference>
<dbReference type="EMBL" id="UINC01215852">
    <property type="protein sequence ID" value="SVE41749.1"/>
    <property type="molecule type" value="Genomic_DNA"/>
</dbReference>
<proteinExistence type="predicted"/>
<gene>
    <name evidence="7" type="ORF">METZ01_LOCUS494603</name>
</gene>
<evidence type="ECO:0000256" key="2">
    <source>
        <dbReference type="ARBA" id="ARBA00012809"/>
    </source>
</evidence>
<evidence type="ECO:0000256" key="3">
    <source>
        <dbReference type="ARBA" id="ARBA00022605"/>
    </source>
</evidence>
<accession>A0A383DBT3</accession>
<keyword evidence="3" id="KW-0028">Amino-acid biosynthesis</keyword>
<dbReference type="InterPro" id="IPR050064">
    <property type="entry name" value="IGPS_HisA/HisF"/>
</dbReference>
<dbReference type="EC" id="4.3.2.10" evidence="2"/>
<dbReference type="UniPathway" id="UPA00031">
    <property type="reaction ID" value="UER00010"/>
</dbReference>
<feature type="non-terminal residue" evidence="7">
    <location>
        <position position="226"/>
    </location>
</feature>
<comment type="pathway">
    <text evidence="1">Amino-acid biosynthesis; L-histidine biosynthesis; L-histidine from 5-phospho-alpha-D-ribose 1-diphosphate: step 5/9.</text>
</comment>
<dbReference type="InterPro" id="IPR013785">
    <property type="entry name" value="Aldolase_TIM"/>
</dbReference>
<dbReference type="InterPro" id="IPR011060">
    <property type="entry name" value="RibuloseP-bd_barrel"/>
</dbReference>
<keyword evidence="5" id="KW-0456">Lyase</keyword>
<dbReference type="PANTHER" id="PTHR21235:SF2">
    <property type="entry name" value="IMIDAZOLE GLYCEROL PHOSPHATE SYNTHASE HISHF"/>
    <property type="match status" value="1"/>
</dbReference>
<keyword evidence="4" id="KW-0368">Histidine biosynthesis</keyword>
<reference evidence="7" key="1">
    <citation type="submission" date="2018-05" db="EMBL/GenBank/DDBJ databases">
        <authorList>
            <person name="Lanie J.A."/>
            <person name="Ng W.-L."/>
            <person name="Kazmierczak K.M."/>
            <person name="Andrzejewski T.M."/>
            <person name="Davidsen T.M."/>
            <person name="Wayne K.J."/>
            <person name="Tettelin H."/>
            <person name="Glass J.I."/>
            <person name="Rusch D."/>
            <person name="Podicherti R."/>
            <person name="Tsui H.-C.T."/>
            <person name="Winkler M.E."/>
        </authorList>
    </citation>
    <scope>NUCLEOTIDE SEQUENCE</scope>
</reference>
<name>A0A383DBT3_9ZZZZ</name>
<sequence length="226" mass="24850">MLKTRLIPIIVLKNDLIVQSIGFNQYLPIGNIKMAIEFFVNWDVDEIVLVDIDATKENRVFPLDIVKKACAECFIPISIGGGIKILKDIRETLRSGADKIVINEAAYIDPKFISNAVRTFGSSTITASIDAKKIDNEYYAFYRNGKINSKKSVLKWIKELEDLGVGEILINSIDRDGSRIGYDLELVKTVSENISIPVIACGGVGNVTHFVDAVLKGNCQAVAAAN</sequence>
<dbReference type="Gene3D" id="3.20.20.70">
    <property type="entry name" value="Aldolase class I"/>
    <property type="match status" value="1"/>
</dbReference>
<dbReference type="PANTHER" id="PTHR21235">
    <property type="entry name" value="IMIDAZOLE GLYCEROL PHOSPHATE SYNTHASE SUBUNIT HISF/H IGP SYNTHASE SUBUNIT HISF/H"/>
    <property type="match status" value="1"/>
</dbReference>
<dbReference type="InterPro" id="IPR006062">
    <property type="entry name" value="His_biosynth"/>
</dbReference>
<dbReference type="SUPFAM" id="SSF51366">
    <property type="entry name" value="Ribulose-phoshate binding barrel"/>
    <property type="match status" value="1"/>
</dbReference>
<evidence type="ECO:0000313" key="7">
    <source>
        <dbReference type="EMBL" id="SVE41749.1"/>
    </source>
</evidence>
<organism evidence="7">
    <name type="scientific">marine metagenome</name>
    <dbReference type="NCBI Taxonomy" id="408172"/>
    <lineage>
        <taxon>unclassified sequences</taxon>
        <taxon>metagenomes</taxon>
        <taxon>ecological metagenomes</taxon>
    </lineage>
</organism>
<comment type="catalytic activity">
    <reaction evidence="6">
        <text>5-[(5-phospho-1-deoxy-D-ribulos-1-ylimino)methylamino]-1-(5-phospho-beta-D-ribosyl)imidazole-4-carboxamide + L-glutamine = D-erythro-1-(imidazol-4-yl)glycerol 3-phosphate + 5-amino-1-(5-phospho-beta-D-ribosyl)imidazole-4-carboxamide + L-glutamate + H(+)</text>
        <dbReference type="Rhea" id="RHEA:24793"/>
        <dbReference type="ChEBI" id="CHEBI:15378"/>
        <dbReference type="ChEBI" id="CHEBI:29985"/>
        <dbReference type="ChEBI" id="CHEBI:58278"/>
        <dbReference type="ChEBI" id="CHEBI:58359"/>
        <dbReference type="ChEBI" id="CHEBI:58475"/>
        <dbReference type="ChEBI" id="CHEBI:58525"/>
        <dbReference type="EC" id="4.3.2.10"/>
    </reaction>
</comment>
<evidence type="ECO:0000256" key="1">
    <source>
        <dbReference type="ARBA" id="ARBA00005091"/>
    </source>
</evidence>
<evidence type="ECO:0000256" key="5">
    <source>
        <dbReference type="ARBA" id="ARBA00023239"/>
    </source>
</evidence>
<dbReference type="InterPro" id="IPR004651">
    <property type="entry name" value="HisF"/>
</dbReference>
<evidence type="ECO:0000256" key="6">
    <source>
        <dbReference type="ARBA" id="ARBA00047838"/>
    </source>
</evidence>
<dbReference type="GO" id="GO:0000107">
    <property type="term" value="F:imidazoleglycerol-phosphate synthase activity"/>
    <property type="evidence" value="ECO:0007669"/>
    <property type="project" value="InterPro"/>
</dbReference>
<dbReference type="AlphaFoldDB" id="A0A383DBT3"/>
<evidence type="ECO:0000256" key="4">
    <source>
        <dbReference type="ARBA" id="ARBA00023102"/>
    </source>
</evidence>
<dbReference type="CDD" id="cd04731">
    <property type="entry name" value="HisF"/>
    <property type="match status" value="1"/>
</dbReference>
<protein>
    <recommendedName>
        <fullName evidence="2">imidazole glycerol-phosphate synthase</fullName>
        <ecNumber evidence="2">4.3.2.10</ecNumber>
    </recommendedName>
</protein>
<dbReference type="GO" id="GO:0016829">
    <property type="term" value="F:lyase activity"/>
    <property type="evidence" value="ECO:0007669"/>
    <property type="project" value="UniProtKB-KW"/>
</dbReference>
<dbReference type="Pfam" id="PF00977">
    <property type="entry name" value="His_biosynth"/>
    <property type="match status" value="1"/>
</dbReference>